<evidence type="ECO:0000313" key="3">
    <source>
        <dbReference type="RefSeq" id="XP_027062494.1"/>
    </source>
</evidence>
<evidence type="ECO:0000313" key="7">
    <source>
        <dbReference type="RefSeq" id="XP_071906888.1"/>
    </source>
</evidence>
<reference evidence="2 3" key="2">
    <citation type="submission" date="2025-04" db="UniProtKB">
        <authorList>
            <consortium name="RefSeq"/>
        </authorList>
    </citation>
    <scope>IDENTIFICATION</scope>
    <source>
        <tissue evidence="2 3">Leaves</tissue>
    </source>
</reference>
<accession>A0A6P6S8K4</accession>
<dbReference type="RefSeq" id="XP_027062495.1">
    <property type="nucleotide sequence ID" value="XM_027206694.1"/>
</dbReference>
<dbReference type="RefSeq" id="XP_071906887.1">
    <property type="nucleotide sequence ID" value="XM_072050786.1"/>
</dbReference>
<reference evidence="1" key="1">
    <citation type="journal article" date="2025" name="Foods">
        <title>Unveiling the Microbial Signatures of Arabica Coffee Cherries: Insights into Ripeness Specific Diversity, Functional Traits, and Implications for Quality and Safety.</title>
        <authorList>
            <consortium name="RefSeq"/>
            <person name="Tenea G.N."/>
            <person name="Cifuentes V."/>
            <person name="Reyes P."/>
            <person name="Cevallos-Vallejos M."/>
        </authorList>
    </citation>
    <scope>NUCLEOTIDE SEQUENCE [LARGE SCALE GENOMIC DNA]</scope>
</reference>
<dbReference type="OrthoDB" id="1911782at2759"/>
<keyword evidence="1" id="KW-1185">Reference proteome</keyword>
<evidence type="ECO:0000313" key="5">
    <source>
        <dbReference type="RefSeq" id="XP_071906886.1"/>
    </source>
</evidence>
<sequence length="579" mass="66160">MVQRAWRIIPRPLLETILNNHAQHHRVPQPLILHGPRGVGKTTLILERLLDDWNTGPHVTGYVDFAENIKDQHPKYGCSFPWASWSNCQPQPALLSLRNQLEESLESMVIRGIKLGKISSHQIFTTINKWHNPTTAIERICGLNVINSLRINSKRDVVKRDDSERSKRKVSAVAAASSLSSLLNLWDRAVFQLSVRLNAKESFGGDVSLMEDSYYREAMAALELAKEVIKVQQGWRANAIKHLNETGGFSRPLAHSATDWPCLLLELLSSAAEVGYFQPKLVINNIDVLKNAVLTDDTTVNASMYHDSFIWRTIALCVNERCLPVILVTSDSYYSYQAFIDYGFPDIFISRETFGWTPAEANMHMVDDYFTQAEWNLIVETLGPSSRHLFEVYALKLSNYYNKVTDEKGSTFEDIVDAYLAYLQLTVVDPAMEKALLHLQKFALDAQSGKVSKDRLRFGAPWRHPPHTDDPSICHQWAKIQLLDFVQSLVNTEFGVNYLADCSLEILDDPSAVALLEVGLLYAQRDPSFIRPITRGIQRCLVRWLVQQRLQMNFKESVEYLWQRSVRGRSYRHLMLQIR</sequence>
<dbReference type="RefSeq" id="XP_071906888.1">
    <property type="nucleotide sequence ID" value="XM_072050787.1"/>
</dbReference>
<evidence type="ECO:0000313" key="1">
    <source>
        <dbReference type="Proteomes" id="UP001652660"/>
    </source>
</evidence>
<evidence type="ECO:0000313" key="2">
    <source>
        <dbReference type="RefSeq" id="XP_027062493.1"/>
    </source>
</evidence>
<dbReference type="RefSeq" id="XP_027062493.1">
    <property type="nucleotide sequence ID" value="XM_027206692.1"/>
</dbReference>
<gene>
    <name evidence="2 3 4 5 6 7" type="primary">LOC113688880</name>
</gene>
<dbReference type="PANTHER" id="PTHR36017:SF1">
    <property type="entry name" value="EMBRYO DEFECTIVE 1381"/>
    <property type="match status" value="1"/>
</dbReference>
<dbReference type="Proteomes" id="UP001652660">
    <property type="component" value="Chromosome 5c"/>
</dbReference>
<proteinExistence type="predicted"/>
<protein>
    <submittedName>
        <fullName evidence="2 3">Uncharacterized protein LOC113688880</fullName>
    </submittedName>
</protein>
<evidence type="ECO:0000313" key="4">
    <source>
        <dbReference type="RefSeq" id="XP_027062495.1"/>
    </source>
</evidence>
<dbReference type="RefSeq" id="XP_071906886.1">
    <property type="nucleotide sequence ID" value="XM_072050785.1"/>
</dbReference>
<name>A0A6P6S8K4_COFAR</name>
<dbReference type="RefSeq" id="XP_027062494.1">
    <property type="nucleotide sequence ID" value="XM_027206693.1"/>
</dbReference>
<dbReference type="GeneID" id="113688880"/>
<organism evidence="1 4">
    <name type="scientific">Coffea arabica</name>
    <name type="common">Arabian coffee</name>
    <dbReference type="NCBI Taxonomy" id="13443"/>
    <lineage>
        <taxon>Eukaryota</taxon>
        <taxon>Viridiplantae</taxon>
        <taxon>Streptophyta</taxon>
        <taxon>Embryophyta</taxon>
        <taxon>Tracheophyta</taxon>
        <taxon>Spermatophyta</taxon>
        <taxon>Magnoliopsida</taxon>
        <taxon>eudicotyledons</taxon>
        <taxon>Gunneridae</taxon>
        <taxon>Pentapetalae</taxon>
        <taxon>asterids</taxon>
        <taxon>lamiids</taxon>
        <taxon>Gentianales</taxon>
        <taxon>Rubiaceae</taxon>
        <taxon>Ixoroideae</taxon>
        <taxon>Gardenieae complex</taxon>
        <taxon>Bertiereae - Coffeeae clade</taxon>
        <taxon>Coffeeae</taxon>
        <taxon>Coffea</taxon>
    </lineage>
</organism>
<dbReference type="AlphaFoldDB" id="A0A6P6S8K4"/>
<dbReference type="PANTHER" id="PTHR36017">
    <property type="entry name" value="EMBRYO DEFECTIVE 1381"/>
    <property type="match status" value="1"/>
</dbReference>
<evidence type="ECO:0000313" key="6">
    <source>
        <dbReference type="RefSeq" id="XP_071906887.1"/>
    </source>
</evidence>